<evidence type="ECO:0000259" key="2">
    <source>
        <dbReference type="PROSITE" id="PS51740"/>
    </source>
</evidence>
<dbReference type="SMART" id="SM00966">
    <property type="entry name" value="SpoVT_AbrB"/>
    <property type="match status" value="1"/>
</dbReference>
<dbReference type="Gene3D" id="2.10.260.10">
    <property type="match status" value="1"/>
</dbReference>
<keyword evidence="1 3" id="KW-0238">DNA-binding</keyword>
<reference evidence="3 4" key="1">
    <citation type="submission" date="2019-07" db="EMBL/GenBank/DDBJ databases">
        <title>Sphingomonas alkalisoli sp. nov., isolated from rhizosphere soil of Suaedae salsa.</title>
        <authorList>
            <person name="Zhang H."/>
            <person name="Xu L."/>
            <person name="Zhang J.-X."/>
            <person name="Sun J.-Q."/>
        </authorList>
    </citation>
    <scope>NUCLEOTIDE SEQUENCE [LARGE SCALE GENOMIC DNA]</scope>
    <source>
        <strain evidence="3 4">XS-10</strain>
    </source>
</reference>
<sequence length="92" mass="10099">MNAITTKLSSKGQLVLPKALRDKLKWTAGTELIVENTPGGVVIRKAKPFPPTTLDQLAGSLAKYYTGPPKTIEEMDEGIAQVVQERDARSRY</sequence>
<accession>A0A518RCY2</accession>
<dbReference type="GO" id="GO:0003677">
    <property type="term" value="F:DNA binding"/>
    <property type="evidence" value="ECO:0007669"/>
    <property type="project" value="UniProtKB-UniRule"/>
</dbReference>
<evidence type="ECO:0000313" key="3">
    <source>
        <dbReference type="EMBL" id="QDX25335.1"/>
    </source>
</evidence>
<dbReference type="InterPro" id="IPR007159">
    <property type="entry name" value="SpoVT-AbrB_dom"/>
</dbReference>
<dbReference type="InterPro" id="IPR037914">
    <property type="entry name" value="SpoVT-AbrB_sf"/>
</dbReference>
<feature type="domain" description="SpoVT-AbrB" evidence="2">
    <location>
        <begin position="3"/>
        <end position="48"/>
    </location>
</feature>
<dbReference type="PROSITE" id="PS51740">
    <property type="entry name" value="SPOVT_ABRB"/>
    <property type="match status" value="1"/>
</dbReference>
<dbReference type="Proteomes" id="UP000318055">
    <property type="component" value="Chromosome"/>
</dbReference>
<proteinExistence type="predicted"/>
<dbReference type="AlphaFoldDB" id="A0A518RCY2"/>
<dbReference type="KEGG" id="ssua:FPZ54_04360"/>
<dbReference type="EMBL" id="CP042239">
    <property type="protein sequence ID" value="QDX25335.1"/>
    <property type="molecule type" value="Genomic_DNA"/>
</dbReference>
<name>A0A518RCY2_9SPHN</name>
<evidence type="ECO:0000256" key="1">
    <source>
        <dbReference type="PROSITE-ProRule" id="PRU01076"/>
    </source>
</evidence>
<evidence type="ECO:0000313" key="4">
    <source>
        <dbReference type="Proteomes" id="UP000318055"/>
    </source>
</evidence>
<dbReference type="OrthoDB" id="7160352at2"/>
<gene>
    <name evidence="3" type="ORF">FPZ54_04360</name>
</gene>
<dbReference type="NCBIfam" id="TIGR01439">
    <property type="entry name" value="lp_hng_hel_AbrB"/>
    <property type="match status" value="1"/>
</dbReference>
<dbReference type="RefSeq" id="WP_145845296.1">
    <property type="nucleotide sequence ID" value="NZ_CP042239.1"/>
</dbReference>
<keyword evidence="4" id="KW-1185">Reference proteome</keyword>
<dbReference type="Pfam" id="PF04014">
    <property type="entry name" value="MazE_antitoxin"/>
    <property type="match status" value="1"/>
</dbReference>
<dbReference type="SUPFAM" id="SSF89447">
    <property type="entry name" value="AbrB/MazE/MraZ-like"/>
    <property type="match status" value="1"/>
</dbReference>
<protein>
    <submittedName>
        <fullName evidence="3">AbrB/MazE/SpoVT family DNA-binding domain-containing protein</fullName>
    </submittedName>
</protein>
<organism evidence="3 4">
    <name type="scientific">Sphingomonas suaedae</name>
    <dbReference type="NCBI Taxonomy" id="2599297"/>
    <lineage>
        <taxon>Bacteria</taxon>
        <taxon>Pseudomonadati</taxon>
        <taxon>Pseudomonadota</taxon>
        <taxon>Alphaproteobacteria</taxon>
        <taxon>Sphingomonadales</taxon>
        <taxon>Sphingomonadaceae</taxon>
        <taxon>Sphingomonas</taxon>
    </lineage>
</organism>